<dbReference type="AlphaFoldDB" id="A0ABD5P221"/>
<comment type="caution">
    <text evidence="1">The sequence shown here is derived from an EMBL/GenBank/DDBJ whole genome shotgun (WGS) entry which is preliminary data.</text>
</comment>
<dbReference type="PROSITE" id="PS51257">
    <property type="entry name" value="PROKAR_LIPOPROTEIN"/>
    <property type="match status" value="1"/>
</dbReference>
<dbReference type="Proteomes" id="UP001595821">
    <property type="component" value="Unassembled WGS sequence"/>
</dbReference>
<dbReference type="GeneID" id="71856635"/>
<organism evidence="1 2">
    <name type="scientific">Natribaculum luteum</name>
    <dbReference type="NCBI Taxonomy" id="1586232"/>
    <lineage>
        <taxon>Archaea</taxon>
        <taxon>Methanobacteriati</taxon>
        <taxon>Methanobacteriota</taxon>
        <taxon>Stenosarchaea group</taxon>
        <taxon>Halobacteria</taxon>
        <taxon>Halobacteriales</taxon>
        <taxon>Natrialbaceae</taxon>
        <taxon>Natribaculum</taxon>
    </lineage>
</organism>
<evidence type="ECO:0000313" key="2">
    <source>
        <dbReference type="Proteomes" id="UP001595821"/>
    </source>
</evidence>
<evidence type="ECO:0008006" key="3">
    <source>
        <dbReference type="Google" id="ProtNLM"/>
    </source>
</evidence>
<reference evidence="1 2" key="1">
    <citation type="journal article" date="2014" name="Int. J. Syst. Evol. Microbiol.">
        <title>Complete genome sequence of Corynebacterium casei LMG S-19264T (=DSM 44701T), isolated from a smear-ripened cheese.</title>
        <authorList>
            <consortium name="US DOE Joint Genome Institute (JGI-PGF)"/>
            <person name="Walter F."/>
            <person name="Albersmeier A."/>
            <person name="Kalinowski J."/>
            <person name="Ruckert C."/>
        </authorList>
    </citation>
    <scope>NUCLEOTIDE SEQUENCE [LARGE SCALE GENOMIC DNA]</scope>
    <source>
        <strain evidence="1 2">IBRC-M 10912</strain>
    </source>
</reference>
<gene>
    <name evidence="1" type="ORF">ACFOZ7_14175</name>
</gene>
<protein>
    <recommendedName>
        <fullName evidence="3">DUF4397 domain-containing protein</fullName>
    </recommendedName>
</protein>
<dbReference type="EMBL" id="JBHSDJ010000113">
    <property type="protein sequence ID" value="MFC4248073.1"/>
    <property type="molecule type" value="Genomic_DNA"/>
</dbReference>
<name>A0ABD5P221_9EURY</name>
<proteinExistence type="predicted"/>
<evidence type="ECO:0000313" key="1">
    <source>
        <dbReference type="EMBL" id="MFC4248073.1"/>
    </source>
</evidence>
<accession>A0ABD5P221</accession>
<dbReference type="RefSeq" id="WP_246976790.1">
    <property type="nucleotide sequence ID" value="NZ_CP095399.1"/>
</dbReference>
<sequence>MTRDTSQISRRTALQTVVGAALVSGAGCLSSDENTTTNGKTPIDSQGVLQRVAVDGTALVVELAADADVDQINLIQPSGELFGQRNVAAGAQQVSFELGTSYTPGEYSVVALSGDETVIETPFSIEPNLRIIEMGIGRNHPQKMWSGAEDEISEEAFVSVENQGSGPDALTKLLFLGDVPYPSDKQGTNYASNDDISGIYDPESDSEVDEIVIAPEEQIRIYSSRSPFAFVPGAGTSCIDEQQTGEFEVVVKTRVSSDNISEIYNIQYSASEEPDNCEIFISEA</sequence>